<dbReference type="GO" id="GO:0005524">
    <property type="term" value="F:ATP binding"/>
    <property type="evidence" value="ECO:0007669"/>
    <property type="project" value="UniProtKB-KW"/>
</dbReference>
<dbReference type="InterPro" id="IPR003660">
    <property type="entry name" value="HAMP_dom"/>
</dbReference>
<dbReference type="InterPro" id="IPR004358">
    <property type="entry name" value="Sig_transdc_His_kin-like_C"/>
</dbReference>
<dbReference type="SMART" id="SM00388">
    <property type="entry name" value="HisKA"/>
    <property type="match status" value="1"/>
</dbReference>
<feature type="domain" description="Histidine kinase" evidence="12">
    <location>
        <begin position="263"/>
        <end position="475"/>
    </location>
</feature>
<dbReference type="Gene3D" id="3.30.565.10">
    <property type="entry name" value="Histidine kinase-like ATPase, C-terminal domain"/>
    <property type="match status" value="1"/>
</dbReference>
<evidence type="ECO:0000256" key="11">
    <source>
        <dbReference type="SAM" id="Phobius"/>
    </source>
</evidence>
<dbReference type="EMBL" id="JBHMDM010000011">
    <property type="protein sequence ID" value="MFB9378761.1"/>
    <property type="molecule type" value="Genomic_DNA"/>
</dbReference>
<dbReference type="InterPro" id="IPR036097">
    <property type="entry name" value="HisK_dim/P_sf"/>
</dbReference>
<dbReference type="CDD" id="cd00082">
    <property type="entry name" value="HisKA"/>
    <property type="match status" value="1"/>
</dbReference>
<dbReference type="SMART" id="SM00304">
    <property type="entry name" value="HAMP"/>
    <property type="match status" value="1"/>
</dbReference>
<organism evidence="14 15">
    <name type="scientific">Kineococcus gynurae</name>
    <dbReference type="NCBI Taxonomy" id="452979"/>
    <lineage>
        <taxon>Bacteria</taxon>
        <taxon>Bacillati</taxon>
        <taxon>Actinomycetota</taxon>
        <taxon>Actinomycetes</taxon>
        <taxon>Kineosporiales</taxon>
        <taxon>Kineosporiaceae</taxon>
        <taxon>Kineococcus</taxon>
    </lineage>
</organism>
<evidence type="ECO:0000256" key="9">
    <source>
        <dbReference type="ARBA" id="ARBA00023012"/>
    </source>
</evidence>
<evidence type="ECO:0000256" key="5">
    <source>
        <dbReference type="ARBA" id="ARBA00022679"/>
    </source>
</evidence>
<evidence type="ECO:0000256" key="2">
    <source>
        <dbReference type="ARBA" id="ARBA00004236"/>
    </source>
</evidence>
<keyword evidence="9" id="KW-0902">Two-component regulatory system</keyword>
<dbReference type="InterPro" id="IPR036890">
    <property type="entry name" value="HATPase_C_sf"/>
</dbReference>
<evidence type="ECO:0000259" key="13">
    <source>
        <dbReference type="PROSITE" id="PS50885"/>
    </source>
</evidence>
<keyword evidence="4" id="KW-0597">Phosphoprotein</keyword>
<dbReference type="Proteomes" id="UP001589748">
    <property type="component" value="Unassembled WGS sequence"/>
</dbReference>
<keyword evidence="14" id="KW-0067">ATP-binding</keyword>
<dbReference type="Pfam" id="PF02518">
    <property type="entry name" value="HATPase_c"/>
    <property type="match status" value="1"/>
</dbReference>
<evidence type="ECO:0000313" key="14">
    <source>
        <dbReference type="EMBL" id="MFB9378761.1"/>
    </source>
</evidence>
<dbReference type="InterPro" id="IPR003594">
    <property type="entry name" value="HATPase_dom"/>
</dbReference>
<dbReference type="PRINTS" id="PR00344">
    <property type="entry name" value="BCTRLSENSOR"/>
</dbReference>
<evidence type="ECO:0000256" key="8">
    <source>
        <dbReference type="ARBA" id="ARBA00022989"/>
    </source>
</evidence>
<accession>A0ABV5LXN8</accession>
<evidence type="ECO:0000259" key="12">
    <source>
        <dbReference type="PROSITE" id="PS50109"/>
    </source>
</evidence>
<evidence type="ECO:0000313" key="15">
    <source>
        <dbReference type="Proteomes" id="UP001589748"/>
    </source>
</evidence>
<gene>
    <name evidence="14" type="ORF">ACFFVI_17500</name>
</gene>
<protein>
    <recommendedName>
        <fullName evidence="3">histidine kinase</fullName>
        <ecNumber evidence="3">2.7.13.3</ecNumber>
    </recommendedName>
</protein>
<dbReference type="EC" id="2.7.13.3" evidence="3"/>
<dbReference type="CDD" id="cd06225">
    <property type="entry name" value="HAMP"/>
    <property type="match status" value="1"/>
</dbReference>
<comment type="catalytic activity">
    <reaction evidence="1">
        <text>ATP + protein L-histidine = ADP + protein N-phospho-L-histidine.</text>
        <dbReference type="EC" id="2.7.13.3"/>
    </reaction>
</comment>
<evidence type="ECO:0000256" key="10">
    <source>
        <dbReference type="ARBA" id="ARBA00023136"/>
    </source>
</evidence>
<proteinExistence type="predicted"/>
<dbReference type="InterPro" id="IPR050428">
    <property type="entry name" value="TCS_sensor_his_kinase"/>
</dbReference>
<evidence type="ECO:0000256" key="3">
    <source>
        <dbReference type="ARBA" id="ARBA00012438"/>
    </source>
</evidence>
<comment type="caution">
    <text evidence="14">The sequence shown here is derived from an EMBL/GenBank/DDBJ whole genome shotgun (WGS) entry which is preliminary data.</text>
</comment>
<evidence type="ECO:0000256" key="6">
    <source>
        <dbReference type="ARBA" id="ARBA00022692"/>
    </source>
</evidence>
<name>A0ABV5LXN8_9ACTN</name>
<dbReference type="InterPro" id="IPR003661">
    <property type="entry name" value="HisK_dim/P_dom"/>
</dbReference>
<keyword evidence="14" id="KW-0547">Nucleotide-binding</keyword>
<keyword evidence="8 11" id="KW-1133">Transmembrane helix</keyword>
<comment type="subcellular location">
    <subcellularLocation>
        <location evidence="2">Cell membrane</location>
    </subcellularLocation>
</comment>
<dbReference type="PANTHER" id="PTHR45436:SF5">
    <property type="entry name" value="SENSOR HISTIDINE KINASE TRCS"/>
    <property type="match status" value="1"/>
</dbReference>
<dbReference type="SUPFAM" id="SSF55874">
    <property type="entry name" value="ATPase domain of HSP90 chaperone/DNA topoisomerase II/histidine kinase"/>
    <property type="match status" value="1"/>
</dbReference>
<dbReference type="Pfam" id="PF00512">
    <property type="entry name" value="HisKA"/>
    <property type="match status" value="1"/>
</dbReference>
<dbReference type="Gene3D" id="1.10.287.130">
    <property type="match status" value="1"/>
</dbReference>
<dbReference type="PROSITE" id="PS50109">
    <property type="entry name" value="HIS_KIN"/>
    <property type="match status" value="1"/>
</dbReference>
<dbReference type="SMART" id="SM00387">
    <property type="entry name" value="HATPase_c"/>
    <property type="match status" value="1"/>
</dbReference>
<dbReference type="Pfam" id="PF00672">
    <property type="entry name" value="HAMP"/>
    <property type="match status" value="1"/>
</dbReference>
<dbReference type="SUPFAM" id="SSF158472">
    <property type="entry name" value="HAMP domain-like"/>
    <property type="match status" value="1"/>
</dbReference>
<feature type="transmembrane region" description="Helical" evidence="11">
    <location>
        <begin position="183"/>
        <end position="203"/>
    </location>
</feature>
<dbReference type="Gene3D" id="6.10.340.10">
    <property type="match status" value="1"/>
</dbReference>
<dbReference type="SUPFAM" id="SSF47384">
    <property type="entry name" value="Homodimeric domain of signal transducing histidine kinase"/>
    <property type="match status" value="1"/>
</dbReference>
<dbReference type="RefSeq" id="WP_380140310.1">
    <property type="nucleotide sequence ID" value="NZ_JBHLUI010000013.1"/>
</dbReference>
<keyword evidence="15" id="KW-1185">Reference proteome</keyword>
<sequence>MRRWLRPVRAKVLLAVTLAAATGLLISGTVSYVVQRDSTDDRLTVAMNQEIAELRELASGEAGDGVPYASVEELFRDLFARDVPEDNQSAVGFVQGGPTIATAAPRPFELEDLREVQKLVAAMGPDSPVARRDLDAGAVGTVRIIAVPVVVPGAAEGRGTGVYVVGHALDRELLGVRDNARTFAVVAFGALLLVIAVGWLVIWRLLRPLDELHETAVGIGADDLARRARVHGDDDVADVARAFNAMLERLEAGFAGQRQFLDDAGHELRTPLTIVQGHLELLDASDPGEVLETRDLVLDELARMARLVDDLTLLATSRSPDFVVLRPVRTGRLLDDAAEKVRALGDRTWRVDARVDVECLADPQRLTQALLQLVANAVKFSAPGDEVALGSAVETRDGRRDLLLWARDTGPGIAPEDTRRIFERFGRAETGRGVEGSGLGLSIVSAIAEAHGGSVEVDSRLGAGATFTLRLPLDPDPKEYP</sequence>
<dbReference type="PROSITE" id="PS50885">
    <property type="entry name" value="HAMP"/>
    <property type="match status" value="1"/>
</dbReference>
<feature type="domain" description="HAMP" evidence="13">
    <location>
        <begin position="203"/>
        <end position="255"/>
    </location>
</feature>
<reference evidence="14 15" key="1">
    <citation type="submission" date="2024-09" db="EMBL/GenBank/DDBJ databases">
        <authorList>
            <person name="Sun Q."/>
            <person name="Mori K."/>
        </authorList>
    </citation>
    <scope>NUCLEOTIDE SEQUENCE [LARGE SCALE GENOMIC DNA]</scope>
    <source>
        <strain evidence="14 15">TISTR 1856</strain>
    </source>
</reference>
<evidence type="ECO:0000256" key="1">
    <source>
        <dbReference type="ARBA" id="ARBA00000085"/>
    </source>
</evidence>
<dbReference type="InterPro" id="IPR005467">
    <property type="entry name" value="His_kinase_dom"/>
</dbReference>
<evidence type="ECO:0000256" key="7">
    <source>
        <dbReference type="ARBA" id="ARBA00022777"/>
    </source>
</evidence>
<keyword evidence="6 11" id="KW-0812">Transmembrane</keyword>
<evidence type="ECO:0000256" key="4">
    <source>
        <dbReference type="ARBA" id="ARBA00022553"/>
    </source>
</evidence>
<keyword evidence="7" id="KW-0418">Kinase</keyword>
<keyword evidence="5" id="KW-0808">Transferase</keyword>
<dbReference type="PANTHER" id="PTHR45436">
    <property type="entry name" value="SENSOR HISTIDINE KINASE YKOH"/>
    <property type="match status" value="1"/>
</dbReference>
<keyword evidence="10 11" id="KW-0472">Membrane</keyword>